<dbReference type="Gene3D" id="3.40.630.30">
    <property type="match status" value="1"/>
</dbReference>
<proteinExistence type="predicted"/>
<evidence type="ECO:0000259" key="3">
    <source>
        <dbReference type="PROSITE" id="PS51186"/>
    </source>
</evidence>
<dbReference type="PROSITE" id="PS51186">
    <property type="entry name" value="GNAT"/>
    <property type="match status" value="1"/>
</dbReference>
<protein>
    <submittedName>
        <fullName evidence="4">Acetyltransferase (GNAT) family protein</fullName>
    </submittedName>
</protein>
<accession>A0A1H8YH32</accession>
<dbReference type="GO" id="GO:0016747">
    <property type="term" value="F:acyltransferase activity, transferring groups other than amino-acyl groups"/>
    <property type="evidence" value="ECO:0007669"/>
    <property type="project" value="InterPro"/>
</dbReference>
<reference evidence="4 5" key="1">
    <citation type="submission" date="2016-10" db="EMBL/GenBank/DDBJ databases">
        <authorList>
            <person name="de Groot N.N."/>
        </authorList>
    </citation>
    <scope>NUCLEOTIDE SEQUENCE [LARGE SCALE GENOMIC DNA]</scope>
    <source>
        <strain evidence="4 5">DSM 44993</strain>
    </source>
</reference>
<evidence type="ECO:0000256" key="2">
    <source>
        <dbReference type="ARBA" id="ARBA00023315"/>
    </source>
</evidence>
<dbReference type="EMBL" id="FOEF01000016">
    <property type="protein sequence ID" value="SEP51426.1"/>
    <property type="molecule type" value="Genomic_DNA"/>
</dbReference>
<evidence type="ECO:0000256" key="1">
    <source>
        <dbReference type="ARBA" id="ARBA00022679"/>
    </source>
</evidence>
<organism evidence="4 5">
    <name type="scientific">Amycolatopsis saalfeldensis</name>
    <dbReference type="NCBI Taxonomy" id="394193"/>
    <lineage>
        <taxon>Bacteria</taxon>
        <taxon>Bacillati</taxon>
        <taxon>Actinomycetota</taxon>
        <taxon>Actinomycetes</taxon>
        <taxon>Pseudonocardiales</taxon>
        <taxon>Pseudonocardiaceae</taxon>
        <taxon>Amycolatopsis</taxon>
    </lineage>
</organism>
<dbReference type="PANTHER" id="PTHR43877">
    <property type="entry name" value="AMINOALKYLPHOSPHONATE N-ACETYLTRANSFERASE-RELATED-RELATED"/>
    <property type="match status" value="1"/>
</dbReference>
<dbReference type="Proteomes" id="UP000198582">
    <property type="component" value="Unassembled WGS sequence"/>
</dbReference>
<gene>
    <name evidence="4" type="ORF">SAMN04489732_11624</name>
</gene>
<dbReference type="PANTHER" id="PTHR43877:SF2">
    <property type="entry name" value="AMINOALKYLPHOSPHONATE N-ACETYLTRANSFERASE-RELATED"/>
    <property type="match status" value="1"/>
</dbReference>
<evidence type="ECO:0000313" key="4">
    <source>
        <dbReference type="EMBL" id="SEP51426.1"/>
    </source>
</evidence>
<keyword evidence="2" id="KW-0012">Acyltransferase</keyword>
<name>A0A1H8YH32_9PSEU</name>
<dbReference type="SUPFAM" id="SSF55729">
    <property type="entry name" value="Acyl-CoA N-acyltransferases (Nat)"/>
    <property type="match status" value="1"/>
</dbReference>
<dbReference type="STRING" id="394193.SAMN04489732_11624"/>
<dbReference type="CDD" id="cd04301">
    <property type="entry name" value="NAT_SF"/>
    <property type="match status" value="1"/>
</dbReference>
<keyword evidence="5" id="KW-1185">Reference proteome</keyword>
<dbReference type="InterPro" id="IPR016181">
    <property type="entry name" value="Acyl_CoA_acyltransferase"/>
</dbReference>
<evidence type="ECO:0000313" key="5">
    <source>
        <dbReference type="Proteomes" id="UP000198582"/>
    </source>
</evidence>
<feature type="domain" description="N-acetyltransferase" evidence="3">
    <location>
        <begin position="1"/>
        <end position="157"/>
    </location>
</feature>
<dbReference type="InterPro" id="IPR050832">
    <property type="entry name" value="Bact_Acetyltransf"/>
</dbReference>
<dbReference type="InterPro" id="IPR000182">
    <property type="entry name" value="GNAT_dom"/>
</dbReference>
<dbReference type="AlphaFoldDB" id="A0A1H8YH32"/>
<keyword evidence="1 4" id="KW-0808">Transferase</keyword>
<sequence>MEIRAVAFDHPDAAKLMAEVQLEYVKRYGSEDATPMDPAQFAPPRGLFLVGYVAEVPVATGAWRAHDGPAPTFRPGDVELKRMYVVESARGRGYARVMLAELERTAAAAGRLRAVLETGTEQPEAIALYGSSGYAEIPGFGLYKDEIESRYFGKDLVAAPLKPQPAQDFQH</sequence>
<dbReference type="Pfam" id="PF00583">
    <property type="entry name" value="Acetyltransf_1"/>
    <property type="match status" value="1"/>
</dbReference>
<dbReference type="OrthoDB" id="70840at2"/>